<sequence length="121" mass="13940">MKTRKSKRVRDMWKDPNTVWGKNLPLEKWWGQLAEGKAVLIYKDGHKMVTVKDQWDAFDADDSILDVLTSSRSQDAYEVYLYPKAKDKTVSEVIANYKKYFKPIGPAPKGLPALKKVRVPL</sequence>
<dbReference type="EMBL" id="MN740041">
    <property type="protein sequence ID" value="QHT85339.1"/>
    <property type="molecule type" value="Genomic_DNA"/>
</dbReference>
<organism evidence="1">
    <name type="scientific">viral metagenome</name>
    <dbReference type="NCBI Taxonomy" id="1070528"/>
    <lineage>
        <taxon>unclassified sequences</taxon>
        <taxon>metagenomes</taxon>
        <taxon>organismal metagenomes</taxon>
    </lineage>
</organism>
<name>A0A6C0HXU4_9ZZZZ</name>
<dbReference type="AlphaFoldDB" id="A0A6C0HXU4"/>
<protein>
    <submittedName>
        <fullName evidence="1">Uncharacterized protein</fullName>
    </submittedName>
</protein>
<proteinExistence type="predicted"/>
<evidence type="ECO:0000313" key="1">
    <source>
        <dbReference type="EMBL" id="QHT85339.1"/>
    </source>
</evidence>
<reference evidence="1" key="1">
    <citation type="journal article" date="2020" name="Nature">
        <title>Giant virus diversity and host interactions through global metagenomics.</title>
        <authorList>
            <person name="Schulz F."/>
            <person name="Roux S."/>
            <person name="Paez-Espino D."/>
            <person name="Jungbluth S."/>
            <person name="Walsh D.A."/>
            <person name="Denef V.J."/>
            <person name="McMahon K.D."/>
            <person name="Konstantinidis K.T."/>
            <person name="Eloe-Fadrosh E.A."/>
            <person name="Kyrpides N.C."/>
            <person name="Woyke T."/>
        </authorList>
    </citation>
    <scope>NUCLEOTIDE SEQUENCE</scope>
    <source>
        <strain evidence="1">GVMAG-M-3300023184-17</strain>
    </source>
</reference>
<accession>A0A6C0HXU4</accession>